<dbReference type="InterPro" id="IPR036909">
    <property type="entry name" value="Cyt_c-like_dom_sf"/>
</dbReference>
<keyword evidence="2" id="KW-1185">Reference proteome</keyword>
<comment type="caution">
    <text evidence="1">The sequence shown here is derived from an EMBL/GenBank/DDBJ whole genome shotgun (WGS) entry which is preliminary data.</text>
</comment>
<evidence type="ECO:0000313" key="1">
    <source>
        <dbReference type="EMBL" id="MDG2990004.1"/>
    </source>
</evidence>
<dbReference type="SUPFAM" id="SSF46626">
    <property type="entry name" value="Cytochrome c"/>
    <property type="match status" value="1"/>
</dbReference>
<dbReference type="Proteomes" id="UP001154265">
    <property type="component" value="Unassembled WGS sequence"/>
</dbReference>
<accession>A0ABT6EWZ7</accession>
<reference evidence="1" key="1">
    <citation type="journal article" date="2022" name="Genome Biol. Evol.">
        <title>A New Gene Family Diagnostic for Intracellular Biomineralization of Amorphous Ca Carbonates by Cyanobacteria.</title>
        <authorList>
            <person name="Benzerara K."/>
            <person name="Duprat E."/>
            <person name="Bitard-Feildel T."/>
            <person name="Caumes G."/>
            <person name="Cassier-Chauvat C."/>
            <person name="Chauvat F."/>
            <person name="Dezi M."/>
            <person name="Diop S.I."/>
            <person name="Gaschignard G."/>
            <person name="Gorgen S."/>
            <person name="Gugger M."/>
            <person name="Lopez-Garcia P."/>
            <person name="Millet M."/>
            <person name="Skouri-Panet F."/>
            <person name="Moreira D."/>
            <person name="Callebaut I."/>
        </authorList>
    </citation>
    <scope>NUCLEOTIDE SEQUENCE</scope>
    <source>
        <strain evidence="1">G9</strain>
    </source>
</reference>
<sequence length="175" mass="19559">MARLGLKWLGTKGRSLWGTFLTLILLCSGVGWGLAGLTASPNFSGTVDVLPINAQLGAELYLKHCGGCHIGVPPETLPTESWRILIQDTNHYGARLEPIPRIELTPVWNYLRTYSRELRPGEQTPFRVGRSRFFRILHPRVDLPDPINLGGCVSCHPQAAAYNFRQLTPEWQESP</sequence>
<name>A0ABT6EWZ7_9SYNE</name>
<dbReference type="RefSeq" id="WP_277865926.1">
    <property type="nucleotide sequence ID" value="NZ_JAKKUT010000002.1"/>
</dbReference>
<reference evidence="1" key="2">
    <citation type="submission" date="2022-01" db="EMBL/GenBank/DDBJ databases">
        <authorList>
            <person name="Zivanovic Y."/>
            <person name="Moreira D."/>
            <person name="Lopez-Garcia P."/>
        </authorList>
    </citation>
    <scope>NUCLEOTIDE SEQUENCE</scope>
    <source>
        <strain evidence="1">G9</strain>
    </source>
</reference>
<protein>
    <submittedName>
        <fullName evidence="1">Cytochrome C</fullName>
    </submittedName>
</protein>
<dbReference type="InterPro" id="IPR018588">
    <property type="entry name" value="Dihaem_cytochrome-c"/>
</dbReference>
<evidence type="ECO:0000313" key="2">
    <source>
        <dbReference type="Proteomes" id="UP001154265"/>
    </source>
</evidence>
<dbReference type="Pfam" id="PF09626">
    <property type="entry name" value="DHC"/>
    <property type="match status" value="1"/>
</dbReference>
<organism evidence="1 2">
    <name type="scientific">Candidatus Synechococcus calcipolaris G9</name>
    <dbReference type="NCBI Taxonomy" id="1497997"/>
    <lineage>
        <taxon>Bacteria</taxon>
        <taxon>Bacillati</taxon>
        <taxon>Cyanobacteriota</taxon>
        <taxon>Cyanophyceae</taxon>
        <taxon>Synechococcales</taxon>
        <taxon>Synechococcaceae</taxon>
        <taxon>Synechococcus</taxon>
    </lineage>
</organism>
<dbReference type="EMBL" id="JAKKUT010000002">
    <property type="protein sequence ID" value="MDG2990004.1"/>
    <property type="molecule type" value="Genomic_DNA"/>
</dbReference>
<gene>
    <name evidence="1" type="ORF">L3556_03510</name>
</gene>
<proteinExistence type="predicted"/>